<evidence type="ECO:0000313" key="2">
    <source>
        <dbReference type="Proteomes" id="UP001149140"/>
    </source>
</evidence>
<gene>
    <name evidence="1" type="ORF">OM076_28940</name>
</gene>
<name>A0A9X3N010_9ACTN</name>
<protein>
    <submittedName>
        <fullName evidence="1">Uncharacterized protein</fullName>
    </submittedName>
</protein>
<dbReference type="Proteomes" id="UP001149140">
    <property type="component" value="Unassembled WGS sequence"/>
</dbReference>
<comment type="caution">
    <text evidence="1">The sequence shown here is derived from an EMBL/GenBank/DDBJ whole genome shotgun (WGS) entry which is preliminary data.</text>
</comment>
<sequence>MDPSREREVEQAPVVNEPAPAVAAEAPSLAAPLTAAKIAALQRHAGNAAVARLLNGRRPGPSGPSSLARFDAAGFVPSGGAAGAGAGSAELLGGAAGGAAAAATAGQLFGGAAGGGAAAATAGQLFGGAAGGGASGA</sequence>
<reference evidence="1" key="1">
    <citation type="submission" date="2022-10" db="EMBL/GenBank/DDBJ databases">
        <title>The WGS of Solirubrobacter ginsenosidimutans DSM 21036.</title>
        <authorList>
            <person name="Jiang Z."/>
        </authorList>
    </citation>
    <scope>NUCLEOTIDE SEQUENCE</scope>
    <source>
        <strain evidence="1">DSM 21036</strain>
    </source>
</reference>
<accession>A0A9X3N010</accession>
<organism evidence="1 2">
    <name type="scientific">Solirubrobacter ginsenosidimutans</name>
    <dbReference type="NCBI Taxonomy" id="490573"/>
    <lineage>
        <taxon>Bacteria</taxon>
        <taxon>Bacillati</taxon>
        <taxon>Actinomycetota</taxon>
        <taxon>Thermoleophilia</taxon>
        <taxon>Solirubrobacterales</taxon>
        <taxon>Solirubrobacteraceae</taxon>
        <taxon>Solirubrobacter</taxon>
    </lineage>
</organism>
<dbReference type="AlphaFoldDB" id="A0A9X3N010"/>
<evidence type="ECO:0000313" key="1">
    <source>
        <dbReference type="EMBL" id="MDA0164332.1"/>
    </source>
</evidence>
<dbReference type="EMBL" id="JAPDOD010000032">
    <property type="protein sequence ID" value="MDA0164332.1"/>
    <property type="molecule type" value="Genomic_DNA"/>
</dbReference>
<feature type="non-terminal residue" evidence="1">
    <location>
        <position position="137"/>
    </location>
</feature>
<keyword evidence="2" id="KW-1185">Reference proteome</keyword>
<proteinExistence type="predicted"/>